<evidence type="ECO:0000256" key="8">
    <source>
        <dbReference type="ARBA" id="ARBA00023004"/>
    </source>
</evidence>
<dbReference type="PRINTS" id="PR00075">
    <property type="entry name" value="FACDDSATRASE"/>
</dbReference>
<dbReference type="InterPro" id="IPR015876">
    <property type="entry name" value="Acyl-CoA_DS"/>
</dbReference>
<keyword evidence="6 12" id="KW-1133">Transmembrane helix</keyword>
<evidence type="ECO:0000256" key="5">
    <source>
        <dbReference type="ARBA" id="ARBA00022832"/>
    </source>
</evidence>
<dbReference type="EMBL" id="CP138858">
    <property type="protein sequence ID" value="WPJ94536.1"/>
    <property type="molecule type" value="Genomic_DNA"/>
</dbReference>
<keyword evidence="7 14" id="KW-0560">Oxidoreductase</keyword>
<keyword evidence="11" id="KW-0275">Fatty acid biosynthesis</keyword>
<dbReference type="PANTHER" id="PTHR11351">
    <property type="entry name" value="ACYL-COA DESATURASE"/>
    <property type="match status" value="1"/>
</dbReference>
<evidence type="ECO:0000256" key="12">
    <source>
        <dbReference type="SAM" id="Phobius"/>
    </source>
</evidence>
<dbReference type="PANTHER" id="PTHR11351:SF31">
    <property type="entry name" value="DESATURASE 1, ISOFORM A-RELATED"/>
    <property type="match status" value="1"/>
</dbReference>
<proteinExistence type="inferred from homology"/>
<dbReference type="Pfam" id="PF00487">
    <property type="entry name" value="FA_desaturase"/>
    <property type="match status" value="1"/>
</dbReference>
<dbReference type="RefSeq" id="WP_319831460.1">
    <property type="nucleotide sequence ID" value="NZ_CP138858.1"/>
</dbReference>
<evidence type="ECO:0000256" key="11">
    <source>
        <dbReference type="ARBA" id="ARBA00023160"/>
    </source>
</evidence>
<evidence type="ECO:0000256" key="6">
    <source>
        <dbReference type="ARBA" id="ARBA00022989"/>
    </source>
</evidence>
<gene>
    <name evidence="14" type="ORF">SH580_13955</name>
</gene>
<feature type="transmembrane region" description="Helical" evidence="12">
    <location>
        <begin position="194"/>
        <end position="214"/>
    </location>
</feature>
<dbReference type="CDD" id="cd03505">
    <property type="entry name" value="Delta9-FADS-like"/>
    <property type="match status" value="1"/>
</dbReference>
<feature type="transmembrane region" description="Helical" evidence="12">
    <location>
        <begin position="44"/>
        <end position="64"/>
    </location>
</feature>
<keyword evidence="4 12" id="KW-0812">Transmembrane</keyword>
<evidence type="ECO:0000256" key="4">
    <source>
        <dbReference type="ARBA" id="ARBA00022692"/>
    </source>
</evidence>
<organism evidence="14 15">
    <name type="scientific">Coraliomargarita algicola</name>
    <dbReference type="NCBI Taxonomy" id="3092156"/>
    <lineage>
        <taxon>Bacteria</taxon>
        <taxon>Pseudomonadati</taxon>
        <taxon>Verrucomicrobiota</taxon>
        <taxon>Opitutia</taxon>
        <taxon>Puniceicoccales</taxon>
        <taxon>Coraliomargaritaceae</taxon>
        <taxon>Coraliomargarita</taxon>
    </lineage>
</organism>
<evidence type="ECO:0000259" key="13">
    <source>
        <dbReference type="Pfam" id="PF00487"/>
    </source>
</evidence>
<dbReference type="GO" id="GO:0016491">
    <property type="term" value="F:oxidoreductase activity"/>
    <property type="evidence" value="ECO:0007669"/>
    <property type="project" value="UniProtKB-KW"/>
</dbReference>
<name>A0ABZ0RH54_9BACT</name>
<evidence type="ECO:0000313" key="14">
    <source>
        <dbReference type="EMBL" id="WPJ94536.1"/>
    </source>
</evidence>
<dbReference type="EC" id="1.14.19.-" evidence="14"/>
<keyword evidence="8" id="KW-0408">Iron</keyword>
<comment type="subcellular location">
    <subcellularLocation>
        <location evidence="1">Membrane</location>
        <topology evidence="1">Multi-pass membrane protein</topology>
    </subcellularLocation>
</comment>
<sequence length="304" mass="35164">MASIRNIIHHGLQDEDNRLLMASSPIFLMHVAAFGALFTGFSWVALLALFITYVVRVFALTAGFHRYFSHRSFKTSRGFQFVMAWVGTSAAQLGPMWWAANHRHHHQHSDQQEDIHSPVVKDAFWAHIGWVLCRAYGSIQYDRVKDLSKYPELRFIDRFHVLPVLSLILLLYTVGTGLNIYYPALGTSGMQLVMWGFFLSTILVYHVTFCVNSVTHIVGSKRFNNDDESRNSWWVALLTFGEGWHNNHHRWPLSARQGMYWWEFDLSYLLLRVLEKLGLVWDIKVYPKSIYREAAAAAVKETVL</sequence>
<evidence type="ECO:0000256" key="3">
    <source>
        <dbReference type="ARBA" id="ARBA00022516"/>
    </source>
</evidence>
<evidence type="ECO:0000313" key="15">
    <source>
        <dbReference type="Proteomes" id="UP001324993"/>
    </source>
</evidence>
<keyword evidence="10 12" id="KW-0472">Membrane</keyword>
<reference evidence="14 15" key="1">
    <citation type="submission" date="2023-11" db="EMBL/GenBank/DDBJ databases">
        <title>Coraliomargarita sp. nov., isolated from marine algae.</title>
        <authorList>
            <person name="Lee J.K."/>
            <person name="Baek J.H."/>
            <person name="Kim J.M."/>
            <person name="Choi D.G."/>
            <person name="Jeon C.O."/>
        </authorList>
    </citation>
    <scope>NUCLEOTIDE SEQUENCE [LARGE SCALE GENOMIC DNA]</scope>
    <source>
        <strain evidence="14 15">J2-16</strain>
    </source>
</reference>
<evidence type="ECO:0000256" key="7">
    <source>
        <dbReference type="ARBA" id="ARBA00023002"/>
    </source>
</evidence>
<feature type="transmembrane region" description="Helical" evidence="12">
    <location>
        <begin position="20"/>
        <end position="38"/>
    </location>
</feature>
<evidence type="ECO:0000256" key="9">
    <source>
        <dbReference type="ARBA" id="ARBA00023098"/>
    </source>
</evidence>
<keyword evidence="3" id="KW-0444">Lipid biosynthesis</keyword>
<evidence type="ECO:0000256" key="1">
    <source>
        <dbReference type="ARBA" id="ARBA00004141"/>
    </source>
</evidence>
<feature type="domain" description="Fatty acid desaturase" evidence="13">
    <location>
        <begin position="42"/>
        <end position="268"/>
    </location>
</feature>
<protein>
    <submittedName>
        <fullName evidence="14">Acyl-CoA desaturase</fullName>
        <ecNumber evidence="14">1.14.19.-</ecNumber>
    </submittedName>
</protein>
<keyword evidence="5" id="KW-0276">Fatty acid metabolism</keyword>
<keyword evidence="9" id="KW-0443">Lipid metabolism</keyword>
<feature type="transmembrane region" description="Helical" evidence="12">
    <location>
        <begin position="159"/>
        <end position="182"/>
    </location>
</feature>
<dbReference type="Proteomes" id="UP001324993">
    <property type="component" value="Chromosome"/>
</dbReference>
<accession>A0ABZ0RH54</accession>
<dbReference type="InterPro" id="IPR005804">
    <property type="entry name" value="FA_desaturase_dom"/>
</dbReference>
<comment type="similarity">
    <text evidence="2">Belongs to the fatty acid desaturase type 2 family.</text>
</comment>
<keyword evidence="15" id="KW-1185">Reference proteome</keyword>
<evidence type="ECO:0000256" key="10">
    <source>
        <dbReference type="ARBA" id="ARBA00023136"/>
    </source>
</evidence>
<evidence type="ECO:0000256" key="2">
    <source>
        <dbReference type="ARBA" id="ARBA00008749"/>
    </source>
</evidence>